<dbReference type="RefSeq" id="WP_097104625.1">
    <property type="nucleotide sequence ID" value="NZ_OCMU01000001.1"/>
</dbReference>
<dbReference type="Proteomes" id="UP000219335">
    <property type="component" value="Unassembled WGS sequence"/>
</dbReference>
<dbReference type="CDD" id="cd07344">
    <property type="entry name" value="M48_yhfN_like"/>
    <property type="match status" value="1"/>
</dbReference>
<name>A0A286A7Y4_9PROT</name>
<dbReference type="EMBL" id="OCMU01000001">
    <property type="protein sequence ID" value="SOD17989.1"/>
    <property type="molecule type" value="Genomic_DNA"/>
</dbReference>
<accession>A0A286A7Y4</accession>
<evidence type="ECO:0000313" key="3">
    <source>
        <dbReference type="Proteomes" id="UP000219335"/>
    </source>
</evidence>
<gene>
    <name evidence="2" type="ORF">SAMN06297164_1435</name>
</gene>
<dbReference type="AlphaFoldDB" id="A0A286A7Y4"/>
<dbReference type="InterPro" id="IPR053136">
    <property type="entry name" value="UTP_pyrophosphatase-like"/>
</dbReference>
<feature type="domain" description="YgjP-like metallopeptidase" evidence="1">
    <location>
        <begin position="22"/>
        <end position="231"/>
    </location>
</feature>
<dbReference type="Gene3D" id="3.30.2010.10">
    <property type="entry name" value="Metalloproteases ('zincins'), catalytic domain"/>
    <property type="match status" value="1"/>
</dbReference>
<evidence type="ECO:0000313" key="2">
    <source>
        <dbReference type="EMBL" id="SOD17989.1"/>
    </source>
</evidence>
<dbReference type="PANTHER" id="PTHR30399:SF1">
    <property type="entry name" value="UTP PYROPHOSPHATASE"/>
    <property type="match status" value="1"/>
</dbReference>
<reference evidence="2 3" key="1">
    <citation type="submission" date="2017-09" db="EMBL/GenBank/DDBJ databases">
        <authorList>
            <person name="Ehlers B."/>
            <person name="Leendertz F.H."/>
        </authorList>
    </citation>
    <scope>NUCLEOTIDE SEQUENCE [LARGE SCALE GENOMIC DNA]</scope>
    <source>
        <strain evidence="2 3">Nm42</strain>
    </source>
</reference>
<dbReference type="PANTHER" id="PTHR30399">
    <property type="entry name" value="UNCHARACTERIZED PROTEIN YGJP"/>
    <property type="match status" value="1"/>
</dbReference>
<dbReference type="Pfam" id="PF01863">
    <property type="entry name" value="YgjP-like"/>
    <property type="match status" value="1"/>
</dbReference>
<sequence>MLVHTVLNDRKISYTLRRCKRKSVGLTINHEGLKISVPLQASVSHIESILQQKADWITKKLEQRQSKKSLAISWTHDAIYPLLGEPWRIIVLKPSGEIEMARHFVNESANMEIAEPSLPQLCSHHIEKFVMAWYSQQAITCFKQRIAIYAPALNLPVPPFRLSNAKTRWGSCNSRGFIHLNWRLIQLPLHLIDYVVAHELAHLIEMNHSKAFWNLVGSVYPKYLEVRKLLKGYG</sequence>
<evidence type="ECO:0000259" key="1">
    <source>
        <dbReference type="Pfam" id="PF01863"/>
    </source>
</evidence>
<organism evidence="2 3">
    <name type="scientific">Nitrosomonas ureae</name>
    <dbReference type="NCBI Taxonomy" id="44577"/>
    <lineage>
        <taxon>Bacteria</taxon>
        <taxon>Pseudomonadati</taxon>
        <taxon>Pseudomonadota</taxon>
        <taxon>Betaproteobacteria</taxon>
        <taxon>Nitrosomonadales</taxon>
        <taxon>Nitrosomonadaceae</taxon>
        <taxon>Nitrosomonas</taxon>
    </lineage>
</organism>
<proteinExistence type="predicted"/>
<dbReference type="InterPro" id="IPR002725">
    <property type="entry name" value="YgjP-like_metallopeptidase"/>
</dbReference>
<protein>
    <recommendedName>
        <fullName evidence="1">YgjP-like metallopeptidase domain-containing protein</fullName>
    </recommendedName>
</protein>